<dbReference type="EMBL" id="KE504206">
    <property type="protein sequence ID" value="EPS95470.1"/>
    <property type="molecule type" value="Genomic_DNA"/>
</dbReference>
<evidence type="ECO:0000313" key="3">
    <source>
        <dbReference type="Proteomes" id="UP000015241"/>
    </source>
</evidence>
<keyword evidence="3" id="KW-1185">Reference proteome</keyword>
<accession>S8F0W7</accession>
<gene>
    <name evidence="2" type="ORF">FOMPIDRAFT_131365</name>
</gene>
<feature type="region of interest" description="Disordered" evidence="1">
    <location>
        <begin position="1"/>
        <end position="30"/>
    </location>
</feature>
<dbReference type="InParanoid" id="S8F0W7"/>
<protein>
    <submittedName>
        <fullName evidence="2">Uncharacterized protein</fullName>
    </submittedName>
</protein>
<evidence type="ECO:0000256" key="1">
    <source>
        <dbReference type="SAM" id="MobiDB-lite"/>
    </source>
</evidence>
<name>S8F0W7_FOMSC</name>
<dbReference type="AlphaFoldDB" id="S8F0W7"/>
<organism evidence="2 3">
    <name type="scientific">Fomitopsis schrenkii</name>
    <name type="common">Brown rot fungus</name>
    <dbReference type="NCBI Taxonomy" id="2126942"/>
    <lineage>
        <taxon>Eukaryota</taxon>
        <taxon>Fungi</taxon>
        <taxon>Dikarya</taxon>
        <taxon>Basidiomycota</taxon>
        <taxon>Agaricomycotina</taxon>
        <taxon>Agaricomycetes</taxon>
        <taxon>Polyporales</taxon>
        <taxon>Fomitopsis</taxon>
    </lineage>
</organism>
<sequence>MGTFGTSLPDACSAPPVATPQSLICSDNPPSALRTRRLSALVREDTKTAAD</sequence>
<reference evidence="2 3" key="1">
    <citation type="journal article" date="2012" name="Science">
        <title>The Paleozoic origin of enzymatic lignin decomposition reconstructed from 31 fungal genomes.</title>
        <authorList>
            <person name="Floudas D."/>
            <person name="Binder M."/>
            <person name="Riley R."/>
            <person name="Barry K."/>
            <person name="Blanchette R.A."/>
            <person name="Henrissat B."/>
            <person name="Martinez A.T."/>
            <person name="Otillar R."/>
            <person name="Spatafora J.W."/>
            <person name="Yadav J.S."/>
            <person name="Aerts A."/>
            <person name="Benoit I."/>
            <person name="Boyd A."/>
            <person name="Carlson A."/>
            <person name="Copeland A."/>
            <person name="Coutinho P.M."/>
            <person name="de Vries R.P."/>
            <person name="Ferreira P."/>
            <person name="Findley K."/>
            <person name="Foster B."/>
            <person name="Gaskell J."/>
            <person name="Glotzer D."/>
            <person name="Gorecki P."/>
            <person name="Heitman J."/>
            <person name="Hesse C."/>
            <person name="Hori C."/>
            <person name="Igarashi K."/>
            <person name="Jurgens J.A."/>
            <person name="Kallen N."/>
            <person name="Kersten P."/>
            <person name="Kohler A."/>
            <person name="Kuees U."/>
            <person name="Kumar T.K.A."/>
            <person name="Kuo A."/>
            <person name="LaButti K."/>
            <person name="Larrondo L.F."/>
            <person name="Lindquist E."/>
            <person name="Ling A."/>
            <person name="Lombard V."/>
            <person name="Lucas S."/>
            <person name="Lundell T."/>
            <person name="Martin R."/>
            <person name="McLaughlin D.J."/>
            <person name="Morgenstern I."/>
            <person name="Morin E."/>
            <person name="Murat C."/>
            <person name="Nagy L.G."/>
            <person name="Nolan M."/>
            <person name="Ohm R.A."/>
            <person name="Patyshakuliyeva A."/>
            <person name="Rokas A."/>
            <person name="Ruiz-Duenas F.J."/>
            <person name="Sabat G."/>
            <person name="Salamov A."/>
            <person name="Samejima M."/>
            <person name="Schmutz J."/>
            <person name="Slot J.C."/>
            <person name="St John F."/>
            <person name="Stenlid J."/>
            <person name="Sun H."/>
            <person name="Sun S."/>
            <person name="Syed K."/>
            <person name="Tsang A."/>
            <person name="Wiebenga A."/>
            <person name="Young D."/>
            <person name="Pisabarro A."/>
            <person name="Eastwood D.C."/>
            <person name="Martin F."/>
            <person name="Cullen D."/>
            <person name="Grigoriev I.V."/>
            <person name="Hibbett D.S."/>
        </authorList>
    </citation>
    <scope>NUCLEOTIDE SEQUENCE</scope>
    <source>
        <strain evidence="3">FP-58527</strain>
    </source>
</reference>
<proteinExistence type="predicted"/>
<dbReference type="HOGENOM" id="CLU_3106351_0_0_1"/>
<evidence type="ECO:0000313" key="2">
    <source>
        <dbReference type="EMBL" id="EPS95470.1"/>
    </source>
</evidence>
<dbReference type="Proteomes" id="UP000015241">
    <property type="component" value="Unassembled WGS sequence"/>
</dbReference>
<feature type="compositionally biased region" description="Polar residues" evidence="1">
    <location>
        <begin position="19"/>
        <end position="29"/>
    </location>
</feature>